<organism evidence="1 2">
    <name type="scientific">Paraprevotella clara YIT 11840</name>
    <dbReference type="NCBI Taxonomy" id="762968"/>
    <lineage>
        <taxon>Bacteria</taxon>
        <taxon>Pseudomonadati</taxon>
        <taxon>Bacteroidota</taxon>
        <taxon>Bacteroidia</taxon>
        <taxon>Bacteroidales</taxon>
        <taxon>Prevotellaceae</taxon>
        <taxon>Paraprevotella</taxon>
    </lineage>
</organism>
<dbReference type="HOGENOM" id="CLU_2586508_0_0_10"/>
<dbReference type="EMBL" id="AFFY01000054">
    <property type="protein sequence ID" value="EHG98875.1"/>
    <property type="molecule type" value="Genomic_DNA"/>
</dbReference>
<keyword evidence="2" id="KW-1185">Reference proteome</keyword>
<protein>
    <submittedName>
        <fullName evidence="1">Uncharacterized protein</fullName>
    </submittedName>
</protein>
<accession>G5SV75</accession>
<dbReference type="AlphaFoldDB" id="G5SV75"/>
<comment type="caution">
    <text evidence="1">The sequence shown here is derived from an EMBL/GenBank/DDBJ whole genome shotgun (WGS) entry which is preliminary data.</text>
</comment>
<name>G5SV75_9BACT</name>
<evidence type="ECO:0000313" key="2">
    <source>
        <dbReference type="Proteomes" id="UP000003598"/>
    </source>
</evidence>
<gene>
    <name evidence="1" type="ORF">HMPREF9441_03394</name>
</gene>
<proteinExistence type="predicted"/>
<dbReference type="STRING" id="762968.HMPREF9441_03394"/>
<reference evidence="1 2" key="1">
    <citation type="submission" date="2011-03" db="EMBL/GenBank/DDBJ databases">
        <authorList>
            <person name="Weinstock G."/>
            <person name="Sodergren E."/>
            <person name="Clifton S."/>
            <person name="Fulton L."/>
            <person name="Fulton B."/>
            <person name="Courtney L."/>
            <person name="Fronick C."/>
            <person name="Harrison M."/>
            <person name="Strong C."/>
            <person name="Farmer C."/>
            <person name="Delahaunty K."/>
            <person name="Markovic C."/>
            <person name="Hall O."/>
            <person name="Minx P."/>
            <person name="Tomlinson C."/>
            <person name="Mitreva M."/>
            <person name="Hou S."/>
            <person name="Chen J."/>
            <person name="Wollam A."/>
            <person name="Pepin K.H."/>
            <person name="Johnson M."/>
            <person name="Bhonagiri V."/>
            <person name="Zhang X."/>
            <person name="Suruliraj S."/>
            <person name="Warren W."/>
            <person name="Chinwalla A."/>
            <person name="Mardis E.R."/>
            <person name="Wilson R.K."/>
        </authorList>
    </citation>
    <scope>NUCLEOTIDE SEQUENCE [LARGE SCALE GENOMIC DNA]</scope>
    <source>
        <strain evidence="1 2">YIT 11840</strain>
    </source>
</reference>
<evidence type="ECO:0000313" key="1">
    <source>
        <dbReference type="EMBL" id="EHG98875.1"/>
    </source>
</evidence>
<dbReference type="Proteomes" id="UP000003598">
    <property type="component" value="Unassembled WGS sequence"/>
</dbReference>
<sequence>MSFCLNIILPNCHFRLLRIAYSGQQGTHEEKNDSHAFAETLRVTPATTFAYFLHKNEAYNAQTGKKHVSPKEDSPFIVPS</sequence>